<dbReference type="EMBL" id="JAOTJC010000006">
    <property type="protein sequence ID" value="MCU7553975.1"/>
    <property type="molecule type" value="Genomic_DNA"/>
</dbReference>
<evidence type="ECO:0000259" key="9">
    <source>
        <dbReference type="Pfam" id="PF01794"/>
    </source>
</evidence>
<organism evidence="10 11">
    <name type="scientific">Alteromonas salexigens</name>
    <dbReference type="NCBI Taxonomy" id="2982530"/>
    <lineage>
        <taxon>Bacteria</taxon>
        <taxon>Pseudomonadati</taxon>
        <taxon>Pseudomonadota</taxon>
        <taxon>Gammaproteobacteria</taxon>
        <taxon>Alteromonadales</taxon>
        <taxon>Alteromonadaceae</taxon>
        <taxon>Alteromonas/Salinimonas group</taxon>
        <taxon>Alteromonas</taxon>
    </lineage>
</organism>
<comment type="cofactor">
    <cofactor evidence="8">
        <name>heme b</name>
        <dbReference type="ChEBI" id="CHEBI:60344"/>
    </cofactor>
    <text evidence="8">Binds 1 heme b (iron(II)-protoporphyrin IX) group per subunit.</text>
</comment>
<evidence type="ECO:0000256" key="7">
    <source>
        <dbReference type="ARBA" id="ARBA00023136"/>
    </source>
</evidence>
<evidence type="ECO:0000256" key="8">
    <source>
        <dbReference type="HAMAP-Rule" id="MF_01207"/>
    </source>
</evidence>
<comment type="subcellular location">
    <subcellularLocation>
        <location evidence="8">Cell membrane</location>
        <topology evidence="8">Multi-pass membrane protein</topology>
    </subcellularLocation>
    <subcellularLocation>
        <location evidence="1">Membrane</location>
        <topology evidence="1">Multi-pass membrane protein</topology>
    </subcellularLocation>
</comment>
<feature type="transmembrane region" description="Helical" evidence="8">
    <location>
        <begin position="184"/>
        <end position="205"/>
    </location>
</feature>
<comment type="function">
    <text evidence="8">Part of the MsrPQ system that repairs oxidized periplasmic proteins containing methionine sulfoxide residues (Met-O), using respiratory chain electrons. Thus protects these proteins from oxidative-stress damage caused by reactive species of oxygen and chlorine generated by the host defense mechanisms. MsrPQ is essential for the maintenance of envelope integrity under bleach stress, rescuing a wide series of structurally unrelated periplasmic proteins from methionine oxidation. MsrQ provides electrons for reduction to the reductase catalytic subunit MsrP, using the quinone pool of the respiratory chain.</text>
</comment>
<feature type="transmembrane region" description="Helical" evidence="8">
    <location>
        <begin position="58"/>
        <end position="76"/>
    </location>
</feature>
<dbReference type="Pfam" id="PF01794">
    <property type="entry name" value="Ferric_reduct"/>
    <property type="match status" value="1"/>
</dbReference>
<feature type="domain" description="Ferric oxidoreductase" evidence="9">
    <location>
        <begin position="55"/>
        <end position="168"/>
    </location>
</feature>
<feature type="transmembrane region" description="Helical" evidence="8">
    <location>
        <begin position="21"/>
        <end position="38"/>
    </location>
</feature>
<evidence type="ECO:0000256" key="3">
    <source>
        <dbReference type="ARBA" id="ARBA00022617"/>
    </source>
</evidence>
<sequence length="215" mass="24780">MNRLLSRPLRLPATPRRLTKAGIHLLATGYLVALFYWGATDNLGADPVKALLHSTGTWAINLLLISLSISPLAKWLPFPDLMRFRRLVGLYSFTYAMVHFFSFCAFELQFDWTLIASEIVERPYITVGFAALLILSLLAATSTTPIQRRMGPAWQRLHNWVYAAALLALLHYTWSLKTVWEEPVFYWLIAAGLLYLRRDKLLWVVRKKFKKNLAR</sequence>
<comment type="subunit">
    <text evidence="8">Heterodimer of a catalytic subunit (MsrP) and a heme-binding subunit (MsrQ).</text>
</comment>
<evidence type="ECO:0000256" key="6">
    <source>
        <dbReference type="ARBA" id="ARBA00023004"/>
    </source>
</evidence>
<reference evidence="11" key="1">
    <citation type="submission" date="2023-07" db="EMBL/GenBank/DDBJ databases">
        <title>Study on multiphase classification of strain Alteromonas salexigens isolated from the Yellow Sea.</title>
        <authorList>
            <person name="Sun L."/>
        </authorList>
    </citation>
    <scope>NUCLEOTIDE SEQUENCE [LARGE SCALE GENOMIC DNA]</scope>
    <source>
        <strain evidence="11">ASW11-19</strain>
    </source>
</reference>
<keyword evidence="8" id="KW-1003">Cell membrane</keyword>
<evidence type="ECO:0000313" key="10">
    <source>
        <dbReference type="EMBL" id="MCU7553975.1"/>
    </source>
</evidence>
<dbReference type="PANTHER" id="PTHR36964">
    <property type="entry name" value="PROTEIN-METHIONINE-SULFOXIDE REDUCTASE HEME-BINDING SUBUNIT MSRQ"/>
    <property type="match status" value="1"/>
</dbReference>
<feature type="transmembrane region" description="Helical" evidence="8">
    <location>
        <begin position="88"/>
        <end position="110"/>
    </location>
</feature>
<dbReference type="HAMAP" id="MF_01207">
    <property type="entry name" value="MsrQ"/>
    <property type="match status" value="1"/>
</dbReference>
<dbReference type="RefSeq" id="WP_262992669.1">
    <property type="nucleotide sequence ID" value="NZ_JAOTJC010000006.1"/>
</dbReference>
<keyword evidence="8" id="KW-0285">Flavoprotein</keyword>
<dbReference type="PANTHER" id="PTHR36964:SF1">
    <property type="entry name" value="PROTEIN-METHIONINE-SULFOXIDE REDUCTASE HEME-BINDING SUBUNIT MSRQ"/>
    <property type="match status" value="1"/>
</dbReference>
<keyword evidence="5 8" id="KW-1133">Transmembrane helix</keyword>
<proteinExistence type="inferred from homology"/>
<protein>
    <recommendedName>
        <fullName evidence="8">Protein-methionine-sulfoxide reductase heme-binding subunit MsrQ</fullName>
    </recommendedName>
    <alternativeName>
        <fullName evidence="8">Flavocytochrome MsrQ</fullName>
    </alternativeName>
</protein>
<keyword evidence="4 8" id="KW-0812">Transmembrane</keyword>
<keyword evidence="11" id="KW-1185">Reference proteome</keyword>
<gene>
    <name evidence="8" type="primary">msrQ</name>
    <name evidence="10" type="ORF">OCL06_05125</name>
</gene>
<dbReference type="InterPro" id="IPR013130">
    <property type="entry name" value="Fe3_Rdtase_TM_dom"/>
</dbReference>
<keyword evidence="8" id="KW-0288">FMN</keyword>
<accession>A0ABT2VL00</accession>
<comment type="cofactor">
    <cofactor evidence="8">
        <name>FMN</name>
        <dbReference type="ChEBI" id="CHEBI:58210"/>
    </cofactor>
    <text evidence="8">Binds 1 FMN per subunit.</text>
</comment>
<dbReference type="InterPro" id="IPR022837">
    <property type="entry name" value="MsrQ-like"/>
</dbReference>
<keyword evidence="8" id="KW-0249">Electron transport</keyword>
<keyword evidence="3 8" id="KW-0349">Heme</keyword>
<comment type="caution">
    <text evidence="10">The sequence shown here is derived from an EMBL/GenBank/DDBJ whole genome shotgun (WGS) entry which is preliminary data.</text>
</comment>
<name>A0ABT2VL00_9ALTE</name>
<keyword evidence="8" id="KW-0479">Metal-binding</keyword>
<evidence type="ECO:0000256" key="5">
    <source>
        <dbReference type="ARBA" id="ARBA00022989"/>
    </source>
</evidence>
<feature type="transmembrane region" description="Helical" evidence="8">
    <location>
        <begin position="122"/>
        <end position="141"/>
    </location>
</feature>
<comment type="similarity">
    <text evidence="8">Belongs to the MsrQ family.</text>
</comment>
<dbReference type="Proteomes" id="UP001209257">
    <property type="component" value="Unassembled WGS sequence"/>
</dbReference>
<keyword evidence="6 8" id="KW-0408">Iron</keyword>
<evidence type="ECO:0000313" key="11">
    <source>
        <dbReference type="Proteomes" id="UP001209257"/>
    </source>
</evidence>
<keyword evidence="2 8" id="KW-0813">Transport</keyword>
<evidence type="ECO:0000256" key="1">
    <source>
        <dbReference type="ARBA" id="ARBA00004141"/>
    </source>
</evidence>
<feature type="transmembrane region" description="Helical" evidence="8">
    <location>
        <begin position="153"/>
        <end position="172"/>
    </location>
</feature>
<evidence type="ECO:0000256" key="4">
    <source>
        <dbReference type="ARBA" id="ARBA00022692"/>
    </source>
</evidence>
<evidence type="ECO:0000256" key="2">
    <source>
        <dbReference type="ARBA" id="ARBA00022448"/>
    </source>
</evidence>
<keyword evidence="7 8" id="KW-0472">Membrane</keyword>